<dbReference type="PANTHER" id="PTHR19139:SF270">
    <property type="entry name" value="ENTOMOGLYCEROPORIN 1-RELATED"/>
    <property type="match status" value="1"/>
</dbReference>
<comment type="similarity">
    <text evidence="2 7">Belongs to the MIP/aquaporin (TC 1.A.8) family.</text>
</comment>
<dbReference type="KEGG" id="dpa:109540284"/>
<keyword evidence="5 8" id="KW-1133">Transmembrane helix</keyword>
<feature type="transmembrane region" description="Helical" evidence="8">
    <location>
        <begin position="288"/>
        <end position="311"/>
    </location>
</feature>
<dbReference type="PRINTS" id="PR00783">
    <property type="entry name" value="MINTRINSICP"/>
</dbReference>
<feature type="chain" id="PRO_5043479279" description="Aquaporin" evidence="9">
    <location>
        <begin position="20"/>
        <end position="334"/>
    </location>
</feature>
<sequence>MPMFLAVLLSSRFYVPMSGTVEVPEANNSKISTHEVLLQVKALQEIRKSLRKTTFNMKTPLTAAKDVEGLKKECQDDDKKETWFRKRDTRKHYFTNFMSELLGTALLMFLGCMGCAPQADNPPASHYLPSLSFGLVVLLIIQIFGHISGAHLNPAVTLSTVIFKMLSPAMGAVYIMAQFLGATFGFALLKVLMPQEWVVPGFCATKPHAKSTAMQSLAIETIITCVLILVCCGVWDKRNAHKQDSTPARFGFIIAAIAMVAGPITGASMNTARSFAPAVLEGDYSNQWIYWLGPTVGAIIGCGLYSVLFAYEEEKVEAIETELEEVSHMVTEKP</sequence>
<reference evidence="10" key="2">
    <citation type="submission" date="2024-08" db="UniProtKB">
        <authorList>
            <consortium name="EnsemblMetazoa"/>
        </authorList>
    </citation>
    <scope>IDENTIFICATION</scope>
</reference>
<evidence type="ECO:0000313" key="11">
    <source>
        <dbReference type="Proteomes" id="UP000019118"/>
    </source>
</evidence>
<evidence type="ECO:0000256" key="4">
    <source>
        <dbReference type="ARBA" id="ARBA00022692"/>
    </source>
</evidence>
<keyword evidence="3 7" id="KW-0813">Transport</keyword>
<dbReference type="Pfam" id="PF00230">
    <property type="entry name" value="MIP"/>
    <property type="match status" value="1"/>
</dbReference>
<feature type="transmembrane region" description="Helical" evidence="8">
    <location>
        <begin position="93"/>
        <end position="119"/>
    </location>
</feature>
<feature type="transmembrane region" description="Helical" evidence="8">
    <location>
        <begin position="131"/>
        <end position="152"/>
    </location>
</feature>
<dbReference type="InterPro" id="IPR000425">
    <property type="entry name" value="MIP"/>
</dbReference>
<evidence type="ECO:0008006" key="12">
    <source>
        <dbReference type="Google" id="ProtNLM"/>
    </source>
</evidence>
<keyword evidence="6 8" id="KW-0472">Membrane</keyword>
<dbReference type="InterPro" id="IPR022357">
    <property type="entry name" value="MIP_CS"/>
</dbReference>
<evidence type="ECO:0000256" key="8">
    <source>
        <dbReference type="SAM" id="Phobius"/>
    </source>
</evidence>
<dbReference type="InterPro" id="IPR023271">
    <property type="entry name" value="Aquaporin-like"/>
</dbReference>
<dbReference type="SUPFAM" id="SSF81338">
    <property type="entry name" value="Aquaporin-like"/>
    <property type="match status" value="1"/>
</dbReference>
<accession>A0AAR5PT23</accession>
<feature type="transmembrane region" description="Helical" evidence="8">
    <location>
        <begin position="173"/>
        <end position="193"/>
    </location>
</feature>
<evidence type="ECO:0000256" key="6">
    <source>
        <dbReference type="ARBA" id="ARBA00023136"/>
    </source>
</evidence>
<dbReference type="GO" id="GO:0005886">
    <property type="term" value="C:plasma membrane"/>
    <property type="evidence" value="ECO:0007669"/>
    <property type="project" value="TreeGrafter"/>
</dbReference>
<evidence type="ECO:0000256" key="7">
    <source>
        <dbReference type="RuleBase" id="RU000477"/>
    </source>
</evidence>
<proteinExistence type="inferred from homology"/>
<evidence type="ECO:0000256" key="3">
    <source>
        <dbReference type="ARBA" id="ARBA00022448"/>
    </source>
</evidence>
<dbReference type="InterPro" id="IPR034294">
    <property type="entry name" value="Aquaporin_transptr"/>
</dbReference>
<dbReference type="EnsemblMetazoa" id="XM_019908600.1">
    <property type="protein sequence ID" value="XP_019764159.1"/>
    <property type="gene ID" value="LOC109540284"/>
</dbReference>
<evidence type="ECO:0000256" key="5">
    <source>
        <dbReference type="ARBA" id="ARBA00022989"/>
    </source>
</evidence>
<evidence type="ECO:0000256" key="1">
    <source>
        <dbReference type="ARBA" id="ARBA00004141"/>
    </source>
</evidence>
<organism evidence="10 11">
    <name type="scientific">Dendroctonus ponderosae</name>
    <name type="common">Mountain pine beetle</name>
    <dbReference type="NCBI Taxonomy" id="77166"/>
    <lineage>
        <taxon>Eukaryota</taxon>
        <taxon>Metazoa</taxon>
        <taxon>Ecdysozoa</taxon>
        <taxon>Arthropoda</taxon>
        <taxon>Hexapoda</taxon>
        <taxon>Insecta</taxon>
        <taxon>Pterygota</taxon>
        <taxon>Neoptera</taxon>
        <taxon>Endopterygota</taxon>
        <taxon>Coleoptera</taxon>
        <taxon>Polyphaga</taxon>
        <taxon>Cucujiformia</taxon>
        <taxon>Curculionidae</taxon>
        <taxon>Scolytinae</taxon>
        <taxon>Dendroctonus</taxon>
    </lineage>
</organism>
<comment type="subcellular location">
    <subcellularLocation>
        <location evidence="1">Membrane</location>
        <topology evidence="1">Multi-pass membrane protein</topology>
    </subcellularLocation>
</comment>
<evidence type="ECO:0000313" key="10">
    <source>
        <dbReference type="EnsemblMetazoa" id="XP_019764159.1"/>
    </source>
</evidence>
<protein>
    <recommendedName>
        <fullName evidence="12">Aquaporin</fullName>
    </recommendedName>
</protein>
<dbReference type="GO" id="GO:0015267">
    <property type="term" value="F:channel activity"/>
    <property type="evidence" value="ECO:0007669"/>
    <property type="project" value="InterPro"/>
</dbReference>
<feature type="signal peptide" evidence="9">
    <location>
        <begin position="1"/>
        <end position="19"/>
    </location>
</feature>
<dbReference type="PANTHER" id="PTHR19139">
    <property type="entry name" value="AQUAPORIN TRANSPORTER"/>
    <property type="match status" value="1"/>
</dbReference>
<keyword evidence="11" id="KW-1185">Reference proteome</keyword>
<feature type="transmembrane region" description="Helical" evidence="8">
    <location>
        <begin position="213"/>
        <end position="235"/>
    </location>
</feature>
<evidence type="ECO:0000256" key="2">
    <source>
        <dbReference type="ARBA" id="ARBA00006175"/>
    </source>
</evidence>
<dbReference type="Proteomes" id="UP000019118">
    <property type="component" value="Unassembled WGS sequence"/>
</dbReference>
<dbReference type="PROSITE" id="PS00221">
    <property type="entry name" value="MIP"/>
    <property type="match status" value="1"/>
</dbReference>
<feature type="transmembrane region" description="Helical" evidence="8">
    <location>
        <begin position="247"/>
        <end position="268"/>
    </location>
</feature>
<gene>
    <name evidence="10" type="primary">109540284</name>
</gene>
<reference evidence="11" key="1">
    <citation type="journal article" date="2013" name="Genome Biol.">
        <title>Draft genome of the mountain pine beetle, Dendroctonus ponderosae Hopkins, a major forest pest.</title>
        <authorList>
            <person name="Keeling C.I."/>
            <person name="Yuen M.M."/>
            <person name="Liao N.Y."/>
            <person name="Docking T.R."/>
            <person name="Chan S.K."/>
            <person name="Taylor G.A."/>
            <person name="Palmquist D.L."/>
            <person name="Jackman S.D."/>
            <person name="Nguyen A."/>
            <person name="Li M."/>
            <person name="Henderson H."/>
            <person name="Janes J.K."/>
            <person name="Zhao Y."/>
            <person name="Pandoh P."/>
            <person name="Moore R."/>
            <person name="Sperling F.A."/>
            <person name="Huber D.P."/>
            <person name="Birol I."/>
            <person name="Jones S.J."/>
            <person name="Bohlmann J."/>
        </authorList>
    </citation>
    <scope>NUCLEOTIDE SEQUENCE</scope>
</reference>
<keyword evidence="4 7" id="KW-0812">Transmembrane</keyword>
<dbReference type="AlphaFoldDB" id="A0AAR5PT23"/>
<evidence type="ECO:0000256" key="9">
    <source>
        <dbReference type="SAM" id="SignalP"/>
    </source>
</evidence>
<keyword evidence="9" id="KW-0732">Signal</keyword>
<name>A0AAR5PT23_DENPD</name>
<dbReference type="Gene3D" id="1.20.1080.10">
    <property type="entry name" value="Glycerol uptake facilitator protein"/>
    <property type="match status" value="1"/>
</dbReference>